<dbReference type="SMART" id="SM00014">
    <property type="entry name" value="acidPPc"/>
    <property type="match status" value="1"/>
</dbReference>
<gene>
    <name evidence="8" type="ORF">GCM10018793_54000</name>
</gene>
<dbReference type="EMBL" id="BNCD01000019">
    <property type="protein sequence ID" value="GHH85552.1"/>
    <property type="molecule type" value="Genomic_DNA"/>
</dbReference>
<keyword evidence="3" id="KW-0812">Transmembrane</keyword>
<protein>
    <recommendedName>
        <fullName evidence="7">Phosphatidic acid phosphatase type 2/haloperoxidase domain-containing protein</fullName>
    </recommendedName>
</protein>
<dbReference type="InterPro" id="IPR036938">
    <property type="entry name" value="PAP2/HPO_sf"/>
</dbReference>
<evidence type="ECO:0000256" key="6">
    <source>
        <dbReference type="ARBA" id="ARBA00023136"/>
    </source>
</evidence>
<dbReference type="PANTHER" id="PTHR14969">
    <property type="entry name" value="SPHINGOSINE-1-PHOSPHATE PHOSPHOHYDROLASE"/>
    <property type="match status" value="1"/>
</dbReference>
<keyword evidence="2" id="KW-1003">Cell membrane</keyword>
<sequence>MCADVDVPTAHAPRGAAPTLLRTLAAVDVRLFEAVADRHWPGGDRVLPRLSRAANHGVLWFAVAGGLAACGTPGARRAAAHGVASLALASATINTFAKRSVRRPRPLLDAVPLVRRLKRQPVTTSFPSGHAASAAAFATGVVLESPRWGVAVVPLAGAVALSRIYTGVHYPSDVLVGAALGAGAAFAVRGGMAVRRSARRPAAGREEDG</sequence>
<evidence type="ECO:0000256" key="1">
    <source>
        <dbReference type="ARBA" id="ARBA00004651"/>
    </source>
</evidence>
<keyword evidence="4" id="KW-0378">Hydrolase</keyword>
<organism evidence="8 9">
    <name type="scientific">Streptomyces sulfonofaciens</name>
    <dbReference type="NCBI Taxonomy" id="68272"/>
    <lineage>
        <taxon>Bacteria</taxon>
        <taxon>Bacillati</taxon>
        <taxon>Actinomycetota</taxon>
        <taxon>Actinomycetes</taxon>
        <taxon>Kitasatosporales</taxon>
        <taxon>Streptomycetaceae</taxon>
        <taxon>Streptomyces</taxon>
    </lineage>
</organism>
<keyword evidence="6" id="KW-0472">Membrane</keyword>
<dbReference type="GO" id="GO:0016787">
    <property type="term" value="F:hydrolase activity"/>
    <property type="evidence" value="ECO:0007669"/>
    <property type="project" value="UniProtKB-KW"/>
</dbReference>
<comment type="caution">
    <text evidence="8">The sequence shown here is derived from an EMBL/GenBank/DDBJ whole genome shotgun (WGS) entry which is preliminary data.</text>
</comment>
<dbReference type="InterPro" id="IPR000326">
    <property type="entry name" value="PAP2/HPO"/>
</dbReference>
<name>A0A919GJ44_9ACTN</name>
<reference evidence="8" key="1">
    <citation type="journal article" date="2014" name="Int. J. Syst. Evol. Microbiol.">
        <title>Complete genome sequence of Corynebacterium casei LMG S-19264T (=DSM 44701T), isolated from a smear-ripened cheese.</title>
        <authorList>
            <consortium name="US DOE Joint Genome Institute (JGI-PGF)"/>
            <person name="Walter F."/>
            <person name="Albersmeier A."/>
            <person name="Kalinowski J."/>
            <person name="Ruckert C."/>
        </authorList>
    </citation>
    <scope>NUCLEOTIDE SEQUENCE</scope>
    <source>
        <strain evidence="8">JCM 5069</strain>
    </source>
</reference>
<evidence type="ECO:0000256" key="3">
    <source>
        <dbReference type="ARBA" id="ARBA00022692"/>
    </source>
</evidence>
<dbReference type="Proteomes" id="UP000603708">
    <property type="component" value="Unassembled WGS sequence"/>
</dbReference>
<evidence type="ECO:0000259" key="7">
    <source>
        <dbReference type="SMART" id="SM00014"/>
    </source>
</evidence>
<comment type="subcellular location">
    <subcellularLocation>
        <location evidence="1">Cell membrane</location>
        <topology evidence="1">Multi-pass membrane protein</topology>
    </subcellularLocation>
</comment>
<dbReference type="PANTHER" id="PTHR14969:SF62">
    <property type="entry name" value="DECAPRENYLPHOSPHORYL-5-PHOSPHORIBOSE PHOSPHATASE RV3807C-RELATED"/>
    <property type="match status" value="1"/>
</dbReference>
<feature type="domain" description="Phosphatidic acid phosphatase type 2/haloperoxidase" evidence="7">
    <location>
        <begin position="80"/>
        <end position="189"/>
    </location>
</feature>
<evidence type="ECO:0000256" key="5">
    <source>
        <dbReference type="ARBA" id="ARBA00022989"/>
    </source>
</evidence>
<reference evidence="8" key="2">
    <citation type="submission" date="2020-09" db="EMBL/GenBank/DDBJ databases">
        <authorList>
            <person name="Sun Q."/>
            <person name="Ohkuma M."/>
        </authorList>
    </citation>
    <scope>NUCLEOTIDE SEQUENCE</scope>
    <source>
        <strain evidence="8">JCM 5069</strain>
    </source>
</reference>
<accession>A0A919GJ44</accession>
<dbReference type="SUPFAM" id="SSF48317">
    <property type="entry name" value="Acid phosphatase/Vanadium-dependent haloperoxidase"/>
    <property type="match status" value="1"/>
</dbReference>
<dbReference type="AlphaFoldDB" id="A0A919GJ44"/>
<keyword evidence="9" id="KW-1185">Reference proteome</keyword>
<evidence type="ECO:0000256" key="2">
    <source>
        <dbReference type="ARBA" id="ARBA00022475"/>
    </source>
</evidence>
<dbReference type="Gene3D" id="1.20.144.10">
    <property type="entry name" value="Phosphatidic acid phosphatase type 2/haloperoxidase"/>
    <property type="match status" value="1"/>
</dbReference>
<dbReference type="Pfam" id="PF01569">
    <property type="entry name" value="PAP2"/>
    <property type="match status" value="1"/>
</dbReference>
<keyword evidence="5" id="KW-1133">Transmembrane helix</keyword>
<evidence type="ECO:0000313" key="8">
    <source>
        <dbReference type="EMBL" id="GHH85552.1"/>
    </source>
</evidence>
<proteinExistence type="predicted"/>
<dbReference type="GO" id="GO:0005886">
    <property type="term" value="C:plasma membrane"/>
    <property type="evidence" value="ECO:0007669"/>
    <property type="project" value="UniProtKB-SubCell"/>
</dbReference>
<evidence type="ECO:0000256" key="4">
    <source>
        <dbReference type="ARBA" id="ARBA00022801"/>
    </source>
</evidence>
<evidence type="ECO:0000313" key="9">
    <source>
        <dbReference type="Proteomes" id="UP000603708"/>
    </source>
</evidence>